<comment type="caution">
    <text evidence="1">The sequence shown here is derived from an EMBL/GenBank/DDBJ whole genome shotgun (WGS) entry which is preliminary data.</text>
</comment>
<name>A0A554X2S9_9BURK</name>
<organism evidence="1 2">
    <name type="scientific">Tepidimonas charontis</name>
    <dbReference type="NCBI Taxonomy" id="2267262"/>
    <lineage>
        <taxon>Bacteria</taxon>
        <taxon>Pseudomonadati</taxon>
        <taxon>Pseudomonadota</taxon>
        <taxon>Betaproteobacteria</taxon>
        <taxon>Burkholderiales</taxon>
        <taxon>Tepidimonas</taxon>
    </lineage>
</organism>
<dbReference type="Proteomes" id="UP000318294">
    <property type="component" value="Unassembled WGS sequence"/>
</dbReference>
<proteinExistence type="predicted"/>
<dbReference type="InterPro" id="IPR012547">
    <property type="entry name" value="PDDEXK_9"/>
</dbReference>
<evidence type="ECO:0000313" key="2">
    <source>
        <dbReference type="Proteomes" id="UP000318294"/>
    </source>
</evidence>
<dbReference type="AlphaFoldDB" id="A0A554X2S9"/>
<evidence type="ECO:0000313" key="1">
    <source>
        <dbReference type="EMBL" id="TSE30103.1"/>
    </source>
</evidence>
<keyword evidence="2" id="KW-1185">Reference proteome</keyword>
<dbReference type="EMBL" id="VJON01000058">
    <property type="protein sequence ID" value="TSE30103.1"/>
    <property type="molecule type" value="Genomic_DNA"/>
</dbReference>
<dbReference type="RefSeq" id="WP_268969093.1">
    <property type="nucleotide sequence ID" value="NZ_VJON01000058.1"/>
</dbReference>
<dbReference type="Pfam" id="PF08011">
    <property type="entry name" value="PDDEXK_9"/>
    <property type="match status" value="1"/>
</dbReference>
<protein>
    <submittedName>
        <fullName evidence="1">PD-(D/E)XK nuclease superfamily protein</fullName>
    </submittedName>
</protein>
<reference evidence="1 2" key="1">
    <citation type="submission" date="2019-07" db="EMBL/GenBank/DDBJ databases">
        <title>Tepidimonas charontis SPSP-6 draft genome.</title>
        <authorList>
            <person name="Da Costa M.S."/>
            <person name="Froufe H.J.C."/>
            <person name="Egas C."/>
            <person name="Albuquerque L."/>
        </authorList>
    </citation>
    <scope>NUCLEOTIDE SEQUENCE [LARGE SCALE GENOMIC DNA]</scope>
    <source>
        <strain evidence="1 2">SPSP-6</strain>
    </source>
</reference>
<gene>
    <name evidence="1" type="ORF">Tchar_02489</name>
</gene>
<sequence length="52" mass="5684">MVPDQATGQALAQLRAKGYADKYRADGRPLHLVGIEFSRQQRNVVGMAVEGL</sequence>
<accession>A0A554X2S9</accession>